<sequence length="694" mass="77405">MSLFVVVYHAKKTAAEKYGAKSLATSIEANSLKMAAAMAVVKLEEEMPESSEHFFAPKIYAHRPGLPLPALNVLDDSFMDTHVWNEQTRELEAVSAANEPGEPIEFNNLSSVMRIAVLVRYGTSQVTRTQLEDALALMQDTPQTFDDHITEALIKTPSAAAMYPERILQLIHDLRDCFDHNDTWPQMKAFAEKWVNDLRGDRNDKLRTASGTLAGGGKETDRSPDLKHDFSTLDLEIALGIMGRSQDFDIYNISSSIFKRARDIVSLKEKPFPAWSNALRQTPGILDYSRAMIICCVKTAPADIPDNPGALQDYINRTLTETDHAKPDLRIVALACGQRDEKEIQDEEAGASSQHAAGFMEATAEPAEAMAVDSAESAGKPSGMEAEAQVIAVEKVVPATEFVQVTNNFQQVGEVLEKELQNKDGSAHDNLKIWRQVMRTDPRFTKPLNGTGYEGTSINAEYMFMRATELFGPIGEGWGFEVLEDRMLPGAPMSEAIYENNKFVGKRLLRDADGSLITEQNHSIKIRLWYLIEGDVRGEVEAYGATPYLYHANKGIKCDGEAQKKSLTDAIKKALSLLGFSADIWLGLYDMPEYKKEIEIEFDIKNASRNAEESTRIRAELDEKFKQNVETMRHAVTQNEVSKIATSLTRTVSTHLKSARETGNNDYAKYLEGRLRRLEEVKAECLMKLQEAAS</sequence>
<organism evidence="2 3">
    <name type="scientific">Pantoea osteomyelitidis</name>
    <dbReference type="NCBI Taxonomy" id="3230026"/>
    <lineage>
        <taxon>Bacteria</taxon>
        <taxon>Pseudomonadati</taxon>
        <taxon>Pseudomonadota</taxon>
        <taxon>Gammaproteobacteria</taxon>
        <taxon>Enterobacterales</taxon>
        <taxon>Erwiniaceae</taxon>
        <taxon>Pantoea</taxon>
    </lineage>
</organism>
<comment type="caution">
    <text evidence="2">The sequence shown here is derived from an EMBL/GenBank/DDBJ whole genome shotgun (WGS) entry which is preliminary data.</text>
</comment>
<proteinExistence type="predicted"/>
<name>A0ABW7PXV4_9GAMM</name>
<dbReference type="EMBL" id="JBGFSN010000004">
    <property type="protein sequence ID" value="MFH8134181.1"/>
    <property type="molecule type" value="Genomic_DNA"/>
</dbReference>
<dbReference type="Proteomes" id="UP001611251">
    <property type="component" value="Unassembled WGS sequence"/>
</dbReference>
<gene>
    <name evidence="2" type="ORF">ABU178_08340</name>
</gene>
<evidence type="ECO:0000313" key="2">
    <source>
        <dbReference type="EMBL" id="MFH8134181.1"/>
    </source>
</evidence>
<feature type="region of interest" description="Disordered" evidence="1">
    <location>
        <begin position="206"/>
        <end position="225"/>
    </location>
</feature>
<accession>A0ABW7PXV4</accession>
<keyword evidence="3" id="KW-1185">Reference proteome</keyword>
<evidence type="ECO:0000256" key="1">
    <source>
        <dbReference type="SAM" id="MobiDB-lite"/>
    </source>
</evidence>
<protein>
    <submittedName>
        <fullName evidence="2">Uncharacterized protein</fullName>
    </submittedName>
</protein>
<reference evidence="2 3" key="1">
    <citation type="submission" date="2024-08" db="EMBL/GenBank/DDBJ databases">
        <title>Pantoea ronii - a newly identified human opportunistic pathogen.</title>
        <authorList>
            <person name="Keidar-Friedman D."/>
            <person name="Sorek N."/>
            <person name="Leshin-Carmel D."/>
            <person name="Tsur A."/>
            <person name="Amsalem M."/>
            <person name="Tolkach D."/>
            <person name="Brosh-Nissimov T."/>
        </authorList>
    </citation>
    <scope>NUCLEOTIDE SEQUENCE [LARGE SCALE GENOMIC DNA]</scope>
    <source>
        <strain evidence="2 3">AA23256</strain>
    </source>
</reference>
<dbReference type="RefSeq" id="WP_397213739.1">
    <property type="nucleotide sequence ID" value="NZ_JBGFSN010000004.1"/>
</dbReference>
<evidence type="ECO:0000313" key="3">
    <source>
        <dbReference type="Proteomes" id="UP001611251"/>
    </source>
</evidence>